<dbReference type="AlphaFoldDB" id="I3SQU0"/>
<protein>
    <submittedName>
        <fullName evidence="1">Uncharacterized protein</fullName>
    </submittedName>
</protein>
<evidence type="ECO:0000313" key="1">
    <source>
        <dbReference type="EMBL" id="AFK42632.1"/>
    </source>
</evidence>
<accession>I3SQU0</accession>
<proteinExistence type="evidence at transcript level"/>
<reference evidence="1" key="1">
    <citation type="submission" date="2012-05" db="EMBL/GenBank/DDBJ databases">
        <authorList>
            <person name="Krishnakumar V."/>
            <person name="Cheung F."/>
            <person name="Xiao Y."/>
            <person name="Chan A."/>
            <person name="Moskal W.A."/>
            <person name="Town C.D."/>
        </authorList>
    </citation>
    <scope>NUCLEOTIDE SEQUENCE</scope>
</reference>
<organism evidence="1">
    <name type="scientific">Medicago truncatula</name>
    <name type="common">Barrel medic</name>
    <name type="synonym">Medicago tribuloides</name>
    <dbReference type="NCBI Taxonomy" id="3880"/>
    <lineage>
        <taxon>Eukaryota</taxon>
        <taxon>Viridiplantae</taxon>
        <taxon>Streptophyta</taxon>
        <taxon>Embryophyta</taxon>
        <taxon>Tracheophyta</taxon>
        <taxon>Spermatophyta</taxon>
        <taxon>Magnoliopsida</taxon>
        <taxon>eudicotyledons</taxon>
        <taxon>Gunneridae</taxon>
        <taxon>Pentapetalae</taxon>
        <taxon>rosids</taxon>
        <taxon>fabids</taxon>
        <taxon>Fabales</taxon>
        <taxon>Fabaceae</taxon>
        <taxon>Papilionoideae</taxon>
        <taxon>50 kb inversion clade</taxon>
        <taxon>NPAAA clade</taxon>
        <taxon>Hologalegina</taxon>
        <taxon>IRL clade</taxon>
        <taxon>Trifolieae</taxon>
        <taxon>Medicago</taxon>
    </lineage>
</organism>
<sequence length="109" mass="12805">MRMFKLSIPAKIVNNRNLPILVILWRLFLPYFGPLRTQLLPILFHPSFHSNTHNSKIKTTHSKKFKLSSTTSQKLAKSSNFIPQFHQKLQRVCEFSTTIQKQNKILQPF</sequence>
<dbReference type="EMBL" id="BT142838">
    <property type="protein sequence ID" value="AFK42632.1"/>
    <property type="molecule type" value="mRNA"/>
</dbReference>
<name>I3SQU0_MEDTR</name>